<name>A0A1H9W0J9_9PSEU</name>
<dbReference type="PANTHER" id="PTHR34218">
    <property type="entry name" value="PEPTIDASE S45 PENICILLIN AMIDASE"/>
    <property type="match status" value="1"/>
</dbReference>
<dbReference type="Proteomes" id="UP000199352">
    <property type="component" value="Unassembled WGS sequence"/>
</dbReference>
<evidence type="ECO:0000256" key="3">
    <source>
        <dbReference type="ARBA" id="ARBA00022801"/>
    </source>
</evidence>
<dbReference type="GO" id="GO:0016811">
    <property type="term" value="F:hydrolase activity, acting on carbon-nitrogen (but not peptide) bonds, in linear amides"/>
    <property type="evidence" value="ECO:0007669"/>
    <property type="project" value="InterPro"/>
</dbReference>
<dbReference type="Gene3D" id="2.30.120.10">
    <property type="match status" value="1"/>
</dbReference>
<dbReference type="Gene3D" id="1.10.439.10">
    <property type="entry name" value="Penicillin Amidohydrolase, domain 1"/>
    <property type="match status" value="1"/>
</dbReference>
<dbReference type="GO" id="GO:0017000">
    <property type="term" value="P:antibiotic biosynthetic process"/>
    <property type="evidence" value="ECO:0007669"/>
    <property type="project" value="InterPro"/>
</dbReference>
<dbReference type="AlphaFoldDB" id="A0A1H9W0J9"/>
<protein>
    <submittedName>
        <fullName evidence="6">Acyl-homoserine-lactone acylase</fullName>
    </submittedName>
</protein>
<keyword evidence="7" id="KW-1185">Reference proteome</keyword>
<reference evidence="7" key="1">
    <citation type="submission" date="2016-10" db="EMBL/GenBank/DDBJ databases">
        <authorList>
            <person name="Varghese N."/>
            <person name="Submissions S."/>
        </authorList>
    </citation>
    <scope>NUCLEOTIDE SEQUENCE [LARGE SCALE GENOMIC DNA]</scope>
    <source>
        <strain evidence="7">CGMCC 4.3525</strain>
    </source>
</reference>
<keyword evidence="2 5" id="KW-0732">Signal</keyword>
<dbReference type="EMBL" id="FOFR01000029">
    <property type="protein sequence ID" value="SES27271.1"/>
    <property type="molecule type" value="Genomic_DNA"/>
</dbReference>
<keyword evidence="3" id="KW-0378">Hydrolase</keyword>
<feature type="signal peptide" evidence="5">
    <location>
        <begin position="1"/>
        <end position="33"/>
    </location>
</feature>
<proteinExistence type="inferred from homology"/>
<dbReference type="InterPro" id="IPR043146">
    <property type="entry name" value="Penicillin_amidase_N_B-knob"/>
</dbReference>
<dbReference type="InterPro" id="IPR029055">
    <property type="entry name" value="Ntn_hydrolases_N"/>
</dbReference>
<evidence type="ECO:0000313" key="7">
    <source>
        <dbReference type="Proteomes" id="UP000199352"/>
    </source>
</evidence>
<dbReference type="InterPro" id="IPR043147">
    <property type="entry name" value="Penicillin_amidase_A-knob"/>
</dbReference>
<evidence type="ECO:0000256" key="2">
    <source>
        <dbReference type="ARBA" id="ARBA00022729"/>
    </source>
</evidence>
<dbReference type="Gene3D" id="1.10.1400.10">
    <property type="match status" value="1"/>
</dbReference>
<keyword evidence="4" id="KW-0865">Zymogen</keyword>
<dbReference type="Pfam" id="PF01804">
    <property type="entry name" value="Penicil_amidase"/>
    <property type="match status" value="1"/>
</dbReference>
<dbReference type="InterPro" id="IPR002692">
    <property type="entry name" value="S45"/>
</dbReference>
<gene>
    <name evidence="6" type="ORF">SAMN05216188_12954</name>
</gene>
<comment type="similarity">
    <text evidence="1">Belongs to the peptidase S45 family.</text>
</comment>
<dbReference type="Gene3D" id="3.60.20.10">
    <property type="entry name" value="Glutamine Phosphoribosylpyrophosphate, subunit 1, domain 1"/>
    <property type="match status" value="1"/>
</dbReference>
<evidence type="ECO:0000256" key="5">
    <source>
        <dbReference type="SAM" id="SignalP"/>
    </source>
</evidence>
<organism evidence="6 7">
    <name type="scientific">Lentzea xinjiangensis</name>
    <dbReference type="NCBI Taxonomy" id="402600"/>
    <lineage>
        <taxon>Bacteria</taxon>
        <taxon>Bacillati</taxon>
        <taxon>Actinomycetota</taxon>
        <taxon>Actinomycetes</taxon>
        <taxon>Pseudonocardiales</taxon>
        <taxon>Pseudonocardiaceae</taxon>
        <taxon>Lentzea</taxon>
    </lineage>
</organism>
<dbReference type="SUPFAM" id="SSF56235">
    <property type="entry name" value="N-terminal nucleophile aminohydrolases (Ntn hydrolases)"/>
    <property type="match status" value="1"/>
</dbReference>
<dbReference type="PANTHER" id="PTHR34218:SF3">
    <property type="entry name" value="ACYL-HOMOSERINE LACTONE ACYLASE PVDQ"/>
    <property type="match status" value="1"/>
</dbReference>
<evidence type="ECO:0000256" key="1">
    <source>
        <dbReference type="ARBA" id="ARBA00006586"/>
    </source>
</evidence>
<evidence type="ECO:0000313" key="6">
    <source>
        <dbReference type="EMBL" id="SES27271.1"/>
    </source>
</evidence>
<feature type="chain" id="PRO_5011629095" evidence="5">
    <location>
        <begin position="34"/>
        <end position="812"/>
    </location>
</feature>
<dbReference type="InterPro" id="IPR023343">
    <property type="entry name" value="Penicillin_amidase_dom1"/>
</dbReference>
<sequence>MLTVRLPRQASFVLPALVIVVASLLPAASPAGADDEFTPTAHQRSTVVGPGYRAEIRRTSYGIPHVLAASLGSAAFGQGWAYAEDRLCDLADQVVKVRGERSRWLGAGPGDQNLASDVGYRALGLVDKARQALPAISRDARSMIEGYAAGYNHYLASVGPGGVRGWCAGQPWIGRISAVDLLAYQQDLAIVSSGRFVLPAVAVAHPPSDQVVWGPHVPAAAVADAVRPLLSGGRNTAALGSNGWAVGGRLSDSGRGELLANPHFPWQGELQLWESQLTVPGVLDVYGAGVGGLPGVQIGFNKRVAWTHTVSPGARFTFDRLQLVPGRPTSFHFGDRILQMQPKVVTVPVKEADGRLKTVTRTLWSGKHGPIVDLSSIDPSFGWTSTSAIEFRDANAGNTRLVDFWLAMARSGSTAQVAARNAEFGTPWLNTLAADSSGTAWFGDAPSTPNLTPKATRAWLESPIGLLDGSDPEQEWREEPGAPAAGLLPASRWPQLTRRDYVFNANNSPWIANPQSPIEGFPAQLGEERTALSARARFNAMLLADPRSAHRFTLDELVSAVLSNETLSSRLLLDPVRQLCRVHAGSTEAGWRDVSKACAVLDGWDGRFQVHSRGAVLWREMLSEVLTAHPDALNAAGPLFSSAFDQRDPVHTPGSPRPDPAVLGPALDSARQTLEAAGFPLDVPLGVVQYSTKGGHELPAPGAPDVLGAINVVEYTAAPATTLEPVVPGGDKLSKDGYQVNTGTSMLLAVRFTGSGPQAKCLLTFSQSIDPASPHFADQQELFAQGKARDCLYAQSEIRADPHLRTTVVTGS</sequence>
<evidence type="ECO:0000256" key="4">
    <source>
        <dbReference type="ARBA" id="ARBA00023145"/>
    </source>
</evidence>
<dbReference type="STRING" id="402600.SAMN05216188_12954"/>
<dbReference type="OrthoDB" id="4759017at2"/>
<accession>A0A1H9W0J9</accession>